<feature type="domain" description="YbaK/aminoacyl-tRNA synthetase-associated" evidence="2">
    <location>
        <begin position="42"/>
        <end position="164"/>
    </location>
</feature>
<organism evidence="3 4">
    <name type="scientific">Clostridium luticellarii</name>
    <dbReference type="NCBI Taxonomy" id="1691940"/>
    <lineage>
        <taxon>Bacteria</taxon>
        <taxon>Bacillati</taxon>
        <taxon>Bacillota</taxon>
        <taxon>Clostridia</taxon>
        <taxon>Eubacteriales</taxon>
        <taxon>Clostridiaceae</taxon>
        <taxon>Clostridium</taxon>
    </lineage>
</organism>
<comment type="similarity">
    <text evidence="1">Belongs to the PRORSD1 family.</text>
</comment>
<gene>
    <name evidence="3" type="primary">proX</name>
    <name evidence="3" type="ORF">CLLU_09420</name>
</gene>
<comment type="caution">
    <text evidence="3">The sequence shown here is derived from an EMBL/GenBank/DDBJ whole genome shotgun (WGS) entry which is preliminary data.</text>
</comment>
<dbReference type="AlphaFoldDB" id="A0A2T0BQF7"/>
<dbReference type="GO" id="GO:0002161">
    <property type="term" value="F:aminoacyl-tRNA deacylase activity"/>
    <property type="evidence" value="ECO:0007669"/>
    <property type="project" value="InterPro"/>
</dbReference>
<keyword evidence="4" id="KW-1185">Reference proteome</keyword>
<dbReference type="InterPro" id="IPR036754">
    <property type="entry name" value="YbaK/aa-tRNA-synt-asso_dom_sf"/>
</dbReference>
<dbReference type="Pfam" id="PF04073">
    <property type="entry name" value="tRNA_edit"/>
    <property type="match status" value="1"/>
</dbReference>
<dbReference type="InterPro" id="IPR007214">
    <property type="entry name" value="YbaK/aa-tRNA-synth-assoc-dom"/>
</dbReference>
<dbReference type="Proteomes" id="UP000237798">
    <property type="component" value="Unassembled WGS sequence"/>
</dbReference>
<dbReference type="OrthoDB" id="9798587at2"/>
<dbReference type="InterPro" id="IPR040285">
    <property type="entry name" value="ProX/PRXD1"/>
</dbReference>
<dbReference type="EMBL" id="PVXP01000008">
    <property type="protein sequence ID" value="PRR86110.1"/>
    <property type="molecule type" value="Genomic_DNA"/>
</dbReference>
<dbReference type="PANTHER" id="PTHR31423">
    <property type="entry name" value="YBAK DOMAIN-CONTAINING PROTEIN"/>
    <property type="match status" value="1"/>
</dbReference>
<evidence type="ECO:0000313" key="3">
    <source>
        <dbReference type="EMBL" id="PRR86110.1"/>
    </source>
</evidence>
<dbReference type="CDD" id="cd04335">
    <property type="entry name" value="PrdX_deacylase"/>
    <property type="match status" value="1"/>
</dbReference>
<sequence length="185" mass="21139">MSKIYIDSTIYTTKPAGSRLPKEMAVYNLLEKLDIPYIRIDHDATASIEDCYDVEKLLGIAICKNLFLCNSRKTDFYLLMMPGNKKFKTKELSSQIQSSRLSFAPAVYMERYLDITPGSVSVMGLMNDTEHKVKLLIDEDILNEEYLGCHPCINTSSLKIMTKYIIDRFLPYTGHSPKYVKLTGK</sequence>
<dbReference type="SUPFAM" id="SSF55826">
    <property type="entry name" value="YbaK/ProRS associated domain"/>
    <property type="match status" value="1"/>
</dbReference>
<name>A0A2T0BQF7_9CLOT</name>
<protein>
    <submittedName>
        <fullName evidence="3">Prolyl-tRNA editing protein ProX</fullName>
    </submittedName>
</protein>
<proteinExistence type="inferred from homology"/>
<evidence type="ECO:0000259" key="2">
    <source>
        <dbReference type="Pfam" id="PF04073"/>
    </source>
</evidence>
<evidence type="ECO:0000313" key="4">
    <source>
        <dbReference type="Proteomes" id="UP000237798"/>
    </source>
</evidence>
<accession>A0A2T0BQF7</accession>
<dbReference type="RefSeq" id="WP_106008427.1">
    <property type="nucleotide sequence ID" value="NZ_PVXP01000008.1"/>
</dbReference>
<reference evidence="3 4" key="1">
    <citation type="submission" date="2018-03" db="EMBL/GenBank/DDBJ databases">
        <title>Genome sequence of Clostridium luticellarii DSM 29923.</title>
        <authorList>
            <person name="Poehlein A."/>
            <person name="Daniel R."/>
        </authorList>
    </citation>
    <scope>NUCLEOTIDE SEQUENCE [LARGE SCALE GENOMIC DNA]</scope>
    <source>
        <strain evidence="3 4">DSM 29923</strain>
    </source>
</reference>
<evidence type="ECO:0000256" key="1">
    <source>
        <dbReference type="ARBA" id="ARBA00010201"/>
    </source>
</evidence>
<dbReference type="PANTHER" id="PTHR31423:SF3">
    <property type="entry name" value="PROLYL-TRNA SYNTHETASE ASSOCIATED DOMAIN-CONTAINING PROTEIN 1-RELATED"/>
    <property type="match status" value="1"/>
</dbReference>
<dbReference type="Gene3D" id="3.90.960.10">
    <property type="entry name" value="YbaK/aminoacyl-tRNA synthetase-associated domain"/>
    <property type="match status" value="1"/>
</dbReference>